<feature type="region of interest" description="Disordered" evidence="2">
    <location>
        <begin position="181"/>
        <end position="203"/>
    </location>
</feature>
<protein>
    <recommendedName>
        <fullName evidence="4">DUF4352 domain-containing protein</fullName>
    </recommendedName>
</protein>
<dbReference type="AlphaFoldDB" id="A0A5S9RBR6"/>
<reference evidence="5 6" key="1">
    <citation type="submission" date="2019-11" db="EMBL/GenBank/DDBJ databases">
        <authorList>
            <person name="Holert J."/>
        </authorList>
    </citation>
    <scope>NUCLEOTIDE SEQUENCE [LARGE SCALE GENOMIC DNA]</scope>
    <source>
        <strain evidence="5">BC8_1</strain>
    </source>
</reference>
<evidence type="ECO:0000256" key="2">
    <source>
        <dbReference type="SAM" id="MobiDB-lite"/>
    </source>
</evidence>
<keyword evidence="6" id="KW-1185">Reference proteome</keyword>
<evidence type="ECO:0000313" key="6">
    <source>
        <dbReference type="Proteomes" id="UP000430146"/>
    </source>
</evidence>
<feature type="signal peptide" evidence="3">
    <location>
        <begin position="1"/>
        <end position="21"/>
    </location>
</feature>
<organism evidence="5 6">
    <name type="scientific">Mycolicibacterium vanbaalenii</name>
    <name type="common">Mycobacterium vanbaalenii</name>
    <dbReference type="NCBI Taxonomy" id="110539"/>
    <lineage>
        <taxon>Bacteria</taxon>
        <taxon>Bacillati</taxon>
        <taxon>Actinomycetota</taxon>
        <taxon>Actinomycetes</taxon>
        <taxon>Mycobacteriales</taxon>
        <taxon>Mycobacteriaceae</taxon>
        <taxon>Mycolicibacterium</taxon>
    </lineage>
</organism>
<dbReference type="InterPro" id="IPR029051">
    <property type="entry name" value="DUF4352"/>
</dbReference>
<gene>
    <name evidence="5" type="ORF">AELLOGFF_02487</name>
</gene>
<name>A0A5S9RBR6_MYCVN</name>
<evidence type="ECO:0000313" key="5">
    <source>
        <dbReference type="EMBL" id="CAA0138416.1"/>
    </source>
</evidence>
<dbReference type="InterPro" id="IPR029050">
    <property type="entry name" value="Immunoprotect_excell_Ig-like"/>
</dbReference>
<feature type="compositionally biased region" description="Low complexity" evidence="2">
    <location>
        <begin position="37"/>
        <end position="49"/>
    </location>
</feature>
<feature type="domain" description="DUF4352" evidence="4">
    <location>
        <begin position="81"/>
        <end position="195"/>
    </location>
</feature>
<keyword evidence="1 3" id="KW-0732">Signal</keyword>
<dbReference type="EMBL" id="CACSIP010000076">
    <property type="protein sequence ID" value="CAA0138416.1"/>
    <property type="molecule type" value="Genomic_DNA"/>
</dbReference>
<evidence type="ECO:0000256" key="1">
    <source>
        <dbReference type="ARBA" id="ARBA00022729"/>
    </source>
</evidence>
<dbReference type="Gene3D" id="2.60.40.1240">
    <property type="match status" value="1"/>
</dbReference>
<feature type="chain" id="PRO_5024823728" description="DUF4352 domain-containing protein" evidence="3">
    <location>
        <begin position="22"/>
        <end position="203"/>
    </location>
</feature>
<feature type="region of interest" description="Disordered" evidence="2">
    <location>
        <begin position="33"/>
        <end position="83"/>
    </location>
</feature>
<accession>A0A5S9RBR6</accession>
<evidence type="ECO:0000256" key="3">
    <source>
        <dbReference type="SAM" id="SignalP"/>
    </source>
</evidence>
<proteinExistence type="predicted"/>
<dbReference type="Proteomes" id="UP000430146">
    <property type="component" value="Unassembled WGS sequence"/>
</dbReference>
<evidence type="ECO:0000259" key="4">
    <source>
        <dbReference type="Pfam" id="PF11611"/>
    </source>
</evidence>
<dbReference type="Pfam" id="PF11611">
    <property type="entry name" value="DUF4352"/>
    <property type="match status" value="1"/>
</dbReference>
<sequence>MRYLAACAALLAVLVAVVVYAAFFADDGSATIEAVDDPNTTQTTSPPTTGGDGWGDEPTETSPEMTASPEMTEAPPASGADTATDGALAFTVHGIEVGDTVTSPDAPVEKRASGEFVVVQMTVTNVSDAPATFLGTFQKLRADGNVYSIDDEATFYTGGTIVELGPGDQADVGVTFDVPPGTEPEAIALRTDPLSPGTEVPLS</sequence>